<evidence type="ECO:0000256" key="1">
    <source>
        <dbReference type="ARBA" id="ARBA00004141"/>
    </source>
</evidence>
<dbReference type="GO" id="GO:0016020">
    <property type="term" value="C:membrane"/>
    <property type="evidence" value="ECO:0007669"/>
    <property type="project" value="UniProtKB-SubCell"/>
</dbReference>
<keyword evidence="5 6" id="KW-0472">Membrane</keyword>
<keyword evidence="4 6" id="KW-1133">Transmembrane helix</keyword>
<dbReference type="GO" id="GO:0046873">
    <property type="term" value="F:metal ion transmembrane transporter activity"/>
    <property type="evidence" value="ECO:0007669"/>
    <property type="project" value="InterPro"/>
</dbReference>
<dbReference type="Proteomes" id="UP000184423">
    <property type="component" value="Unassembled WGS sequence"/>
</dbReference>
<name>A0A1M4YYV1_9CLOT</name>
<dbReference type="PANTHER" id="PTHR12608">
    <property type="entry name" value="TRANSMEMBRANE PROTEIN HTP-1 RELATED"/>
    <property type="match status" value="1"/>
</dbReference>
<protein>
    <recommendedName>
        <fullName evidence="6">GDT1 family protein</fullName>
    </recommendedName>
</protein>
<gene>
    <name evidence="7" type="ORF">SAMN02746091_01788</name>
</gene>
<evidence type="ECO:0000256" key="4">
    <source>
        <dbReference type="ARBA" id="ARBA00022989"/>
    </source>
</evidence>
<comment type="similarity">
    <text evidence="2 6">Belongs to the GDT1 family.</text>
</comment>
<dbReference type="Pfam" id="PF01169">
    <property type="entry name" value="GDT1"/>
    <property type="match status" value="2"/>
</dbReference>
<evidence type="ECO:0000313" key="7">
    <source>
        <dbReference type="EMBL" id="SHF10983.1"/>
    </source>
</evidence>
<dbReference type="InterPro" id="IPR001727">
    <property type="entry name" value="GDT1-like"/>
</dbReference>
<dbReference type="PANTHER" id="PTHR12608:SF1">
    <property type="entry name" value="TRANSMEMBRANE PROTEIN 165"/>
    <property type="match status" value="1"/>
</dbReference>
<reference evidence="8" key="1">
    <citation type="submission" date="2016-11" db="EMBL/GenBank/DDBJ databases">
        <authorList>
            <person name="Varghese N."/>
            <person name="Submissions S."/>
        </authorList>
    </citation>
    <scope>NUCLEOTIDE SEQUENCE [LARGE SCALE GENOMIC DNA]</scope>
    <source>
        <strain evidence="8">DSM 10124</strain>
    </source>
</reference>
<evidence type="ECO:0000256" key="5">
    <source>
        <dbReference type="ARBA" id="ARBA00023136"/>
    </source>
</evidence>
<evidence type="ECO:0000256" key="2">
    <source>
        <dbReference type="ARBA" id="ARBA00009190"/>
    </source>
</evidence>
<feature type="transmembrane region" description="Helical" evidence="6">
    <location>
        <begin position="65"/>
        <end position="82"/>
    </location>
</feature>
<sequence length="221" mass="24208">MALLKAFLFVLVAEMGDKTQLLAMACASKYKLKQVIAGVFAATLLLNALAVLIGTYLGSYIKFEYVKLAAAFLFIGFGLWGLKEEDEEEIEGEACSLKEDKFGPIITVGTTFFLAELGDKTQIMTLTFAAQEKAPILVLVGATLGMMVADTLGIAGGTLISKYLPEKYIKFGAALIFIVFGITTLYEVLPIQYITVINQIVFYVILAVLIYVIGFRRKNKK</sequence>
<feature type="transmembrane region" description="Helical" evidence="6">
    <location>
        <begin position="192"/>
        <end position="213"/>
    </location>
</feature>
<evidence type="ECO:0000256" key="3">
    <source>
        <dbReference type="ARBA" id="ARBA00022692"/>
    </source>
</evidence>
<feature type="transmembrane region" description="Helical" evidence="6">
    <location>
        <begin position="168"/>
        <end position="186"/>
    </location>
</feature>
<keyword evidence="8" id="KW-1185">Reference proteome</keyword>
<dbReference type="AlphaFoldDB" id="A0A1M4YYV1"/>
<organism evidence="7 8">
    <name type="scientific">Caloramator proteoclasticus DSM 10124</name>
    <dbReference type="NCBI Taxonomy" id="1121262"/>
    <lineage>
        <taxon>Bacteria</taxon>
        <taxon>Bacillati</taxon>
        <taxon>Bacillota</taxon>
        <taxon>Clostridia</taxon>
        <taxon>Eubacteriales</taxon>
        <taxon>Clostridiaceae</taxon>
        <taxon>Caloramator</taxon>
    </lineage>
</organism>
<comment type="subcellular location">
    <subcellularLocation>
        <location evidence="1 6">Membrane</location>
        <topology evidence="1 6">Multi-pass membrane protein</topology>
    </subcellularLocation>
</comment>
<keyword evidence="3 6" id="KW-0812">Transmembrane</keyword>
<evidence type="ECO:0000313" key="8">
    <source>
        <dbReference type="Proteomes" id="UP000184423"/>
    </source>
</evidence>
<dbReference type="EMBL" id="FQVG01000035">
    <property type="protein sequence ID" value="SHF10983.1"/>
    <property type="molecule type" value="Genomic_DNA"/>
</dbReference>
<proteinExistence type="inferred from homology"/>
<dbReference type="RefSeq" id="WP_073249132.1">
    <property type="nucleotide sequence ID" value="NZ_FQVG01000035.1"/>
</dbReference>
<feature type="transmembrane region" description="Helical" evidence="6">
    <location>
        <begin position="35"/>
        <end position="58"/>
    </location>
</feature>
<evidence type="ECO:0000256" key="6">
    <source>
        <dbReference type="RuleBase" id="RU365102"/>
    </source>
</evidence>
<feature type="transmembrane region" description="Helical" evidence="6">
    <location>
        <begin position="134"/>
        <end position="156"/>
    </location>
</feature>
<accession>A0A1M4YYV1</accession>